<evidence type="ECO:0000313" key="2">
    <source>
        <dbReference type="EMBL" id="MFC4306481.1"/>
    </source>
</evidence>
<reference evidence="3" key="1">
    <citation type="journal article" date="2019" name="Int. J. Syst. Evol. Microbiol.">
        <title>The Global Catalogue of Microorganisms (GCM) 10K type strain sequencing project: providing services to taxonomists for standard genome sequencing and annotation.</title>
        <authorList>
            <consortium name="The Broad Institute Genomics Platform"/>
            <consortium name="The Broad Institute Genome Sequencing Center for Infectious Disease"/>
            <person name="Wu L."/>
            <person name="Ma J."/>
        </authorList>
    </citation>
    <scope>NUCLEOTIDE SEQUENCE [LARGE SCALE GENOMIC DNA]</scope>
    <source>
        <strain evidence="3">CGMCC 4.1641</strain>
    </source>
</reference>
<comment type="caution">
    <text evidence="2">The sequence shown here is derived from an EMBL/GenBank/DDBJ whole genome shotgun (WGS) entry which is preliminary data.</text>
</comment>
<organism evidence="2 3">
    <name type="scientific">Cohnella boryungensis</name>
    <dbReference type="NCBI Taxonomy" id="768479"/>
    <lineage>
        <taxon>Bacteria</taxon>
        <taxon>Bacillati</taxon>
        <taxon>Bacillota</taxon>
        <taxon>Bacilli</taxon>
        <taxon>Bacillales</taxon>
        <taxon>Paenibacillaceae</taxon>
        <taxon>Cohnella</taxon>
    </lineage>
</organism>
<accession>A0ABV8SFZ2</accession>
<feature type="region of interest" description="Disordered" evidence="1">
    <location>
        <begin position="1"/>
        <end position="45"/>
    </location>
</feature>
<evidence type="ECO:0000256" key="1">
    <source>
        <dbReference type="SAM" id="MobiDB-lite"/>
    </source>
</evidence>
<name>A0ABV8SFZ2_9BACL</name>
<feature type="compositionally biased region" description="Basic and acidic residues" evidence="1">
    <location>
        <begin position="17"/>
        <end position="27"/>
    </location>
</feature>
<dbReference type="RefSeq" id="WP_204602549.1">
    <property type="nucleotide sequence ID" value="NZ_JBHSED010000065.1"/>
</dbReference>
<dbReference type="Proteomes" id="UP001595755">
    <property type="component" value="Unassembled WGS sequence"/>
</dbReference>
<gene>
    <name evidence="2" type="ORF">ACFO1S_23965</name>
</gene>
<dbReference type="EMBL" id="JBHSED010000065">
    <property type="protein sequence ID" value="MFC4306481.1"/>
    <property type="molecule type" value="Genomic_DNA"/>
</dbReference>
<proteinExistence type="predicted"/>
<evidence type="ECO:0000313" key="3">
    <source>
        <dbReference type="Proteomes" id="UP001595755"/>
    </source>
</evidence>
<keyword evidence="3" id="KW-1185">Reference proteome</keyword>
<protein>
    <submittedName>
        <fullName evidence="2">Uncharacterized protein</fullName>
    </submittedName>
</protein>
<sequence>MAKNGELHPAHSRTPQQRKEREEEIQLRKMRRYPPSLNGINKNLP</sequence>